<organism evidence="2 3">
    <name type="scientific">Aldrovandia affinis</name>
    <dbReference type="NCBI Taxonomy" id="143900"/>
    <lineage>
        <taxon>Eukaryota</taxon>
        <taxon>Metazoa</taxon>
        <taxon>Chordata</taxon>
        <taxon>Craniata</taxon>
        <taxon>Vertebrata</taxon>
        <taxon>Euteleostomi</taxon>
        <taxon>Actinopterygii</taxon>
        <taxon>Neopterygii</taxon>
        <taxon>Teleostei</taxon>
        <taxon>Notacanthiformes</taxon>
        <taxon>Halosauridae</taxon>
        <taxon>Aldrovandia</taxon>
    </lineage>
</organism>
<feature type="compositionally biased region" description="Basic and acidic residues" evidence="1">
    <location>
        <begin position="64"/>
        <end position="82"/>
    </location>
</feature>
<comment type="caution">
    <text evidence="2">The sequence shown here is derived from an EMBL/GenBank/DDBJ whole genome shotgun (WGS) entry which is preliminary data.</text>
</comment>
<reference evidence="2" key="1">
    <citation type="journal article" date="2023" name="Science">
        <title>Genome structures resolve the early diversification of teleost fishes.</title>
        <authorList>
            <person name="Parey E."/>
            <person name="Louis A."/>
            <person name="Montfort J."/>
            <person name="Bouchez O."/>
            <person name="Roques C."/>
            <person name="Iampietro C."/>
            <person name="Lluch J."/>
            <person name="Castinel A."/>
            <person name="Donnadieu C."/>
            <person name="Desvignes T."/>
            <person name="Floi Bucao C."/>
            <person name="Jouanno E."/>
            <person name="Wen M."/>
            <person name="Mejri S."/>
            <person name="Dirks R."/>
            <person name="Jansen H."/>
            <person name="Henkel C."/>
            <person name="Chen W.J."/>
            <person name="Zahm M."/>
            <person name="Cabau C."/>
            <person name="Klopp C."/>
            <person name="Thompson A.W."/>
            <person name="Robinson-Rechavi M."/>
            <person name="Braasch I."/>
            <person name="Lecointre G."/>
            <person name="Bobe J."/>
            <person name="Postlethwait J.H."/>
            <person name="Berthelot C."/>
            <person name="Roest Crollius H."/>
            <person name="Guiguen Y."/>
        </authorList>
    </citation>
    <scope>NUCLEOTIDE SEQUENCE</scope>
    <source>
        <strain evidence="2">NC1722</strain>
    </source>
</reference>
<evidence type="ECO:0000313" key="2">
    <source>
        <dbReference type="EMBL" id="KAJ8416351.1"/>
    </source>
</evidence>
<protein>
    <submittedName>
        <fullName evidence="2">Uncharacterized protein</fullName>
    </submittedName>
</protein>
<gene>
    <name evidence="2" type="ORF">AAFF_G00356390</name>
</gene>
<proteinExistence type="predicted"/>
<dbReference type="AlphaFoldDB" id="A0AAD7X0B3"/>
<name>A0AAD7X0B3_9TELE</name>
<evidence type="ECO:0000313" key="3">
    <source>
        <dbReference type="Proteomes" id="UP001221898"/>
    </source>
</evidence>
<sequence>MLSVTDAGKSDGHGKRKQWVTPALRSEIDEGLGVTNPPEPDDSIQTGFISVGRSPGPRGGPGSEGERRAAVDNHRGERRSER</sequence>
<dbReference type="Proteomes" id="UP001221898">
    <property type="component" value="Unassembled WGS sequence"/>
</dbReference>
<dbReference type="EMBL" id="JAINUG010000006">
    <property type="protein sequence ID" value="KAJ8416351.1"/>
    <property type="molecule type" value="Genomic_DNA"/>
</dbReference>
<accession>A0AAD7X0B3</accession>
<feature type="region of interest" description="Disordered" evidence="1">
    <location>
        <begin position="1"/>
        <end position="82"/>
    </location>
</feature>
<keyword evidence="3" id="KW-1185">Reference proteome</keyword>
<evidence type="ECO:0000256" key="1">
    <source>
        <dbReference type="SAM" id="MobiDB-lite"/>
    </source>
</evidence>